<name>A0A4D6HC25_9EURY</name>
<dbReference type="InterPro" id="IPR022919">
    <property type="entry name" value="Pept_M48_protease_HtpX"/>
</dbReference>
<comment type="subcellular location">
    <subcellularLocation>
        <location evidence="11">Cell membrane</location>
        <topology evidence="11">Multi-pass membrane protein</topology>
    </subcellularLocation>
</comment>
<sequence length="279" mass="30134">MRHPGLKLRMAVVGSILFGFYALVAGLLYLTFGGTMTVLAAVLVGSVLLIGAQYKIGKWGALKSVGAQDMPEDDPRFREIHRTVEELSDEMGIDKPRLMIADMGVPNAFAVGRKGAGVVVVSSQLIQLLDKEELDGVIAHELAHIKNRDVVMMVIGQGIATIVGLVAQFAVMFAGDNDIADLFLGMIVGNIVQFLVMLFVLAISRYREYVADSDAAGAIGQGDPLARALEKISNTDHSRSKVSEEASALCIFGESKSFLSKIVSTHPPTEKRIEKLRSY</sequence>
<dbReference type="KEGG" id="hsn:DV733_09935"/>
<evidence type="ECO:0000256" key="1">
    <source>
        <dbReference type="ARBA" id="ARBA00009779"/>
    </source>
</evidence>
<evidence type="ECO:0000256" key="8">
    <source>
        <dbReference type="ARBA" id="ARBA00022989"/>
    </source>
</evidence>
<dbReference type="InterPro" id="IPR050083">
    <property type="entry name" value="HtpX_protease"/>
</dbReference>
<dbReference type="PANTHER" id="PTHR43221:SF2">
    <property type="entry name" value="PROTEASE HTPX HOMOLOG"/>
    <property type="match status" value="1"/>
</dbReference>
<keyword evidence="10 11" id="KW-0472">Membrane</keyword>
<evidence type="ECO:0000256" key="11">
    <source>
        <dbReference type="HAMAP-Rule" id="MF_00188"/>
    </source>
</evidence>
<dbReference type="HAMAP" id="MF_00188">
    <property type="entry name" value="Pept_M48_protease_HtpX"/>
    <property type="match status" value="1"/>
</dbReference>
<dbReference type="GeneID" id="39848185"/>
<accession>A0A4D6HC25</accession>
<evidence type="ECO:0000256" key="10">
    <source>
        <dbReference type="ARBA" id="ARBA00023136"/>
    </source>
</evidence>
<keyword evidence="14" id="KW-1185">Reference proteome</keyword>
<keyword evidence="7 11" id="KW-0862">Zinc</keyword>
<feature type="binding site" evidence="11">
    <location>
        <position position="144"/>
    </location>
    <ligand>
        <name>Zn(2+)</name>
        <dbReference type="ChEBI" id="CHEBI:29105"/>
        <note>catalytic</note>
    </ligand>
</feature>
<dbReference type="STRING" id="1457250.GCA_000755225_00911"/>
<dbReference type="GO" id="GO:0008270">
    <property type="term" value="F:zinc ion binding"/>
    <property type="evidence" value="ECO:0007669"/>
    <property type="project" value="UniProtKB-UniRule"/>
</dbReference>
<feature type="active site" evidence="11">
    <location>
        <position position="141"/>
    </location>
</feature>
<feature type="transmembrane region" description="Helical" evidence="11">
    <location>
        <begin position="182"/>
        <end position="203"/>
    </location>
</feature>
<protein>
    <recommendedName>
        <fullName evidence="11">Protease HtpX homolog</fullName>
        <ecNumber evidence="11">3.4.24.-</ecNumber>
    </recommendedName>
</protein>
<dbReference type="GO" id="GO:0004222">
    <property type="term" value="F:metalloendopeptidase activity"/>
    <property type="evidence" value="ECO:0007669"/>
    <property type="project" value="UniProtKB-UniRule"/>
</dbReference>
<comment type="cofactor">
    <cofactor evidence="11">
        <name>Zn(2+)</name>
        <dbReference type="ChEBI" id="CHEBI:29105"/>
    </cofactor>
    <text evidence="11">Binds 1 zinc ion per subunit.</text>
</comment>
<evidence type="ECO:0000259" key="12">
    <source>
        <dbReference type="Pfam" id="PF01435"/>
    </source>
</evidence>
<evidence type="ECO:0000256" key="2">
    <source>
        <dbReference type="ARBA" id="ARBA00022475"/>
    </source>
</evidence>
<keyword evidence="8 11" id="KW-1133">Transmembrane helix</keyword>
<dbReference type="EMBL" id="CP031310">
    <property type="protein sequence ID" value="QCC51543.1"/>
    <property type="molecule type" value="Genomic_DNA"/>
</dbReference>
<keyword evidence="2 11" id="KW-1003">Cell membrane</keyword>
<dbReference type="Pfam" id="PF01435">
    <property type="entry name" value="Peptidase_M48"/>
    <property type="match status" value="1"/>
</dbReference>
<feature type="transmembrane region" description="Helical" evidence="11">
    <location>
        <begin position="150"/>
        <end position="170"/>
    </location>
</feature>
<evidence type="ECO:0000313" key="14">
    <source>
        <dbReference type="Proteomes" id="UP000296706"/>
    </source>
</evidence>
<evidence type="ECO:0000256" key="9">
    <source>
        <dbReference type="ARBA" id="ARBA00023049"/>
    </source>
</evidence>
<feature type="binding site" evidence="11">
    <location>
        <position position="208"/>
    </location>
    <ligand>
        <name>Zn(2+)</name>
        <dbReference type="ChEBI" id="CHEBI:29105"/>
        <note>catalytic</note>
    </ligand>
</feature>
<evidence type="ECO:0000313" key="13">
    <source>
        <dbReference type="EMBL" id="QCC51543.1"/>
    </source>
</evidence>
<reference evidence="13 14" key="1">
    <citation type="journal article" date="2019" name="Nat. Commun.">
        <title>A new type of DNA phosphorothioation-based antiviral system in archaea.</title>
        <authorList>
            <person name="Xiong L."/>
            <person name="Liu S."/>
            <person name="Chen S."/>
            <person name="Xiao Y."/>
            <person name="Zhu B."/>
            <person name="Gao Y."/>
            <person name="Zhang Y."/>
            <person name="Chen B."/>
            <person name="Luo J."/>
            <person name="Deng Z."/>
            <person name="Chen X."/>
            <person name="Wang L."/>
            <person name="Chen S."/>
        </authorList>
    </citation>
    <scope>NUCLEOTIDE SEQUENCE [LARGE SCALE GENOMIC DNA]</scope>
    <source>
        <strain evidence="13 14">CBA1105</strain>
    </source>
</reference>
<keyword evidence="3 11" id="KW-0645">Protease</keyword>
<dbReference type="Gene3D" id="3.30.2010.10">
    <property type="entry name" value="Metalloproteases ('zincins'), catalytic domain"/>
    <property type="match status" value="1"/>
</dbReference>
<dbReference type="Proteomes" id="UP000296706">
    <property type="component" value="Chromosome"/>
</dbReference>
<dbReference type="OrthoDB" id="28389at2157"/>
<keyword evidence="5 11" id="KW-0479">Metal-binding</keyword>
<evidence type="ECO:0000256" key="7">
    <source>
        <dbReference type="ARBA" id="ARBA00022833"/>
    </source>
</evidence>
<keyword evidence="4 11" id="KW-0812">Transmembrane</keyword>
<keyword evidence="6 11" id="KW-0378">Hydrolase</keyword>
<proteinExistence type="inferred from homology"/>
<evidence type="ECO:0000256" key="3">
    <source>
        <dbReference type="ARBA" id="ARBA00022670"/>
    </source>
</evidence>
<evidence type="ECO:0000256" key="5">
    <source>
        <dbReference type="ARBA" id="ARBA00022723"/>
    </source>
</evidence>
<organism evidence="13 14">
    <name type="scientific">Halapricum salinum</name>
    <dbReference type="NCBI Taxonomy" id="1457250"/>
    <lineage>
        <taxon>Archaea</taxon>
        <taxon>Methanobacteriati</taxon>
        <taxon>Methanobacteriota</taxon>
        <taxon>Stenosarchaea group</taxon>
        <taxon>Halobacteria</taxon>
        <taxon>Halobacteriales</taxon>
        <taxon>Haloarculaceae</taxon>
        <taxon>Halapricum</taxon>
    </lineage>
</organism>
<dbReference type="GO" id="GO:0006508">
    <property type="term" value="P:proteolysis"/>
    <property type="evidence" value="ECO:0007669"/>
    <property type="project" value="UniProtKB-KW"/>
</dbReference>
<comment type="similarity">
    <text evidence="1 11">Belongs to the peptidase M48B family.</text>
</comment>
<feature type="domain" description="Peptidase M48" evidence="12">
    <location>
        <begin position="76"/>
        <end position="278"/>
    </location>
</feature>
<keyword evidence="9 11" id="KW-0482">Metalloprotease</keyword>
<dbReference type="RefSeq" id="WP_049994846.1">
    <property type="nucleotide sequence ID" value="NZ_CP031310.1"/>
</dbReference>
<feature type="transmembrane region" description="Helical" evidence="11">
    <location>
        <begin position="36"/>
        <end position="54"/>
    </location>
</feature>
<evidence type="ECO:0000256" key="4">
    <source>
        <dbReference type="ARBA" id="ARBA00022692"/>
    </source>
</evidence>
<dbReference type="InterPro" id="IPR001915">
    <property type="entry name" value="Peptidase_M48"/>
</dbReference>
<dbReference type="PANTHER" id="PTHR43221">
    <property type="entry name" value="PROTEASE HTPX"/>
    <property type="match status" value="1"/>
</dbReference>
<dbReference type="GO" id="GO:0005886">
    <property type="term" value="C:plasma membrane"/>
    <property type="evidence" value="ECO:0007669"/>
    <property type="project" value="UniProtKB-SubCell"/>
</dbReference>
<dbReference type="AlphaFoldDB" id="A0A4D6HC25"/>
<dbReference type="EC" id="3.4.24.-" evidence="11"/>
<feature type="binding site" evidence="11">
    <location>
        <position position="140"/>
    </location>
    <ligand>
        <name>Zn(2+)</name>
        <dbReference type="ChEBI" id="CHEBI:29105"/>
        <note>catalytic</note>
    </ligand>
</feature>
<feature type="transmembrane region" description="Helical" evidence="11">
    <location>
        <begin position="12"/>
        <end position="30"/>
    </location>
</feature>
<gene>
    <name evidence="11" type="primary">htpX</name>
    <name evidence="13" type="ORF">DV733_09935</name>
</gene>
<evidence type="ECO:0000256" key="6">
    <source>
        <dbReference type="ARBA" id="ARBA00022801"/>
    </source>
</evidence>